<evidence type="ECO:0000313" key="3">
    <source>
        <dbReference type="Proteomes" id="UP000398389"/>
    </source>
</evidence>
<reference evidence="2 3" key="1">
    <citation type="submission" date="2019-09" db="EMBL/GenBank/DDBJ databases">
        <authorList>
            <person name="Brejova B."/>
        </authorList>
    </citation>
    <scope>NUCLEOTIDE SEQUENCE [LARGE SCALE GENOMIC DNA]</scope>
</reference>
<evidence type="ECO:0000313" key="2">
    <source>
        <dbReference type="EMBL" id="VVT47105.1"/>
    </source>
</evidence>
<feature type="compositionally biased region" description="Polar residues" evidence="1">
    <location>
        <begin position="1584"/>
        <end position="1605"/>
    </location>
</feature>
<feature type="region of interest" description="Disordered" evidence="1">
    <location>
        <begin position="1537"/>
        <end position="1605"/>
    </location>
</feature>
<sequence>MNLIKPIIDVNNDDNNDNDDPPSENFFSVDNEICERAKRLIIPPRIENLVTRHYRPPFPDKYAKLYAGAVIGVPFLKEEIADRPKKSEKQTGTIELDMSVIDLNSDPNWFIGYLIQNKSSYEKMVNLVSSSYRICESTECPEISFAEFLILAQNVTEITRFSMFYDSKSKSVSFNYNSPDSDDQNGFNKVYLDRIISGPEEIKHMNDMLSKIHEVPYEFVTLSTTKKLKKDNITSTKKKPYLYLKEKNQDFANAAFFDAQGFHQAFMGRWDLVAERLYDTFKNHDGNINGTINKDDLDGLFKTIDKASREYVGKMEEETNGVKIQHYYTKIRDGKFLAKRFSEMTNDLKNNETSILSAYLKCPCDYCKNGLLLHGNLSMILPDTPYPFGPLEASMPLKVEAGYTISESSLRDSFLTQCFIDIQNEEEFYSFVIAQVTELHIPYNDSNDPNFYGDFKLEHILSQLGSYRIVPFKWSFFHYMKSVSWLVKRFDERERMETKRINFLNRLRKLRVPKNLKRPELRRTQSFSDLRSLHHYGNEKKTDDFIYDMATKYYSSEQDLDNITDIHLKTFSTNNFNLSYIQNNWNSYGRELPTEKKLRECAVYIKTCFDRYFLNVPKKYQLLIAEDELWRAKESKSLWTASILKDSPNLKRFFELGVAFDTLMITQKELETEKLFEIPFNLLKLLSNPEAAKARLKRGSDVRLFPKFTSGPCVVLPIIDMPQFFISFKDLERFYKEFENTFQRIKATHDPKMELCSEMRMKGLKKPLINVVYLYAGVAGVLNEMKKDLFHSVSTNDNSEHSRNVGVFLLIHVAAYILRLVNIHLWVPKDVDLLYVLNLNPSAMNLFIRIFNKMCKNVFTTAKDHFDLEKPCNAFGRILYSINKAMLFKDRDMKNDVTMNPEKWLANDLIAWNLLRYADVEEFRTAENDEIMAWNTLRRLKNAFIGIESAEEFNNRPHVNIFEQKPAYVERSRAALFSLHMDKEVVVPLNRKYFAYNPNYPYHDERFLGIKDYTDSNGKKFRYILICLCKFGLCTCKYQIFFICSCEFFSYTDCKCYPKSINDSDFHLCECSISNFEECICGANVYVFGMEFEPDGSFKSRPTRDLPWAQPRNKKNLLNYTDLALHKFDYHCQNIFDITLSWINGLNWKKSLFLLDLVLDKNCKWEKFIGGWFSKFISKVNERFDKFEKTDDYRRLDKYGASLIRHRRFSLGYSSLNADLCQLFQEMNDTLIKAKMHEKNNDKNLVSLCQEMTGHILLGTGLPYQTIHLIMSNVFRLKQLFCIMIFVWCSLEGIDEDGRSGVFESIKPIVKYLDNPENKTSRNHYSWDLRSIFNVCSGSYLVSTFEFCSESKEIYKSMRYEQMKKTVSNWDNELIIEYLSWSISPDKVEERVELVDDYIRLGASVAEVNQKIQMLELMDAEKEFLKKKNKKKSKKGNAIESFANLDTTNKDAERWVESKETLNYRKVNVHKAKHDDKKQKSKETNNMVMGSKDIKEIIESKKSLNGGITNVSKIKNNHQKQNAKETDNNFVKSFQLKGNRDTKSFSDNQNIVTENQTKNIPNINKKKKKEKKKFSISSAFDTPLTKSNKNTRPSSKQSFQDSANTMNVEEVKKEVERVKIFKDEKIKSIQGEAKNEVKKKITNGVKKEEAMIKSSTVKALKVEFSVNEKSVPNENEKISSSLSSSLAIFKEDINEGLPKIESSNLNLPKEIKNFKQNTKKLLNEPLKLNLSDEPKRSPIQSPMQGNVNVPIAPKSLLKAFSKENFESPKYPKTPQFKRFETPFNDTPRFLSEEISNFSKVKQAPENVIAANIQDKINAEMAKFSQPLILSKNYQSTNPISHKTSQAVVKSAIAFDDYENPHEIAQNVSFRPSAKEKWEPLGNLTERSSKLLEEHIKTNELIFHKLDQKVESKKVIFNKMWMKPGYHLRKSSYRRPKTPNSYDELKLFAKMPFNNQDICNFNRFWNVDDFFIEKEYMVEQEYEEMKNNSSNNRDIIDPRNSAEYAFFNSGSKFLEMSENKRKILDGGLENRLDSESDCEVDKMAMDAPDTEIVDITAHFKFGFDTNSIWKSFKENSQRKSRFFEKNPKNGAKNIGVASDGLAYREKTMGNSAAQPGKVITVQDNKYGGLKGGEKRFSFISVNPKLFVKRNLAIPASLVPRYVLGQRVPEVEYLKKMNNFSEAAFKRAVLNVWPPKDSEEFKHGIEEYWLRHNRMLKAVKPVNSISVFRQPKTTNEKNEPKPSLYIPPNRRKTQNGQHPEPNVAVKPEFSRQSEGSIQTRKFRNQFFSQLSTVGKLQ</sequence>
<evidence type="ECO:0000256" key="1">
    <source>
        <dbReference type="SAM" id="MobiDB-lite"/>
    </source>
</evidence>
<feature type="compositionally biased region" description="Basic residues" evidence="1">
    <location>
        <begin position="1564"/>
        <end position="1574"/>
    </location>
</feature>
<name>A0A5E8B8C6_9ASCO</name>
<accession>A0A5E8B8C6</accession>
<keyword evidence="3" id="KW-1185">Reference proteome</keyword>
<dbReference type="Proteomes" id="UP000398389">
    <property type="component" value="Unassembled WGS sequence"/>
</dbReference>
<evidence type="ECO:0008006" key="4">
    <source>
        <dbReference type="Google" id="ProtNLM"/>
    </source>
</evidence>
<dbReference type="RefSeq" id="XP_031852157.1">
    <property type="nucleotide sequence ID" value="XM_031996266.1"/>
</dbReference>
<protein>
    <recommendedName>
        <fullName evidence="4">EF-hand domain-containing protein</fullName>
    </recommendedName>
</protein>
<organism evidence="2 3">
    <name type="scientific">Magnusiomyces paraingens</name>
    <dbReference type="NCBI Taxonomy" id="2606893"/>
    <lineage>
        <taxon>Eukaryota</taxon>
        <taxon>Fungi</taxon>
        <taxon>Dikarya</taxon>
        <taxon>Ascomycota</taxon>
        <taxon>Saccharomycotina</taxon>
        <taxon>Dipodascomycetes</taxon>
        <taxon>Dipodascales</taxon>
        <taxon>Dipodascaceae</taxon>
        <taxon>Magnusiomyces</taxon>
    </lineage>
</organism>
<gene>
    <name evidence="2" type="ORF">SAPINGB_P001545</name>
</gene>
<feature type="region of interest" description="Disordered" evidence="1">
    <location>
        <begin position="2225"/>
        <end position="2274"/>
    </location>
</feature>
<dbReference type="EMBL" id="CABVLU010000001">
    <property type="protein sequence ID" value="VVT47105.1"/>
    <property type="molecule type" value="Genomic_DNA"/>
</dbReference>
<feature type="compositionally biased region" description="Polar residues" evidence="1">
    <location>
        <begin position="1545"/>
        <end position="1557"/>
    </location>
</feature>
<proteinExistence type="predicted"/>
<dbReference type="GeneID" id="43580366"/>